<dbReference type="SUPFAM" id="SSF50044">
    <property type="entry name" value="SH3-domain"/>
    <property type="match status" value="1"/>
</dbReference>
<organism evidence="1 2">
    <name type="scientific">Lentinula aciculospora</name>
    <dbReference type="NCBI Taxonomy" id="153920"/>
    <lineage>
        <taxon>Eukaryota</taxon>
        <taxon>Fungi</taxon>
        <taxon>Dikarya</taxon>
        <taxon>Basidiomycota</taxon>
        <taxon>Agaricomycotina</taxon>
        <taxon>Agaricomycetes</taxon>
        <taxon>Agaricomycetidae</taxon>
        <taxon>Agaricales</taxon>
        <taxon>Marasmiineae</taxon>
        <taxon>Omphalotaceae</taxon>
        <taxon>Lentinula</taxon>
    </lineage>
</organism>
<gene>
    <name evidence="1" type="ORF">J3R30DRAFT_3697611</name>
</gene>
<sequence>MPNSTQNGRWIWTNLKGKPPSISDGTQSSTPFAVRCLEDYHSDVPIHLSFRKDEILQILDCDPRPGWWQAERCLHLDNSKPDSVFIGWTEISASDPEIPSTNSIVDDFSDLVEFNTSASEIEVPSLKQSNPTRNRRVLFVNETGLEDETKLDGATPIVPPDNEPPIFFVGKQFLDRIRLARLKAESNPRRRALLGLNNNTSSETGVSASFNGSEQFSINGGTFNAVSGHIVNETTNSGNRSFFNCIFNTDSRSDIGKKSSSATIPKASEEAL</sequence>
<protein>
    <recommendedName>
        <fullName evidence="3">SH3 domain-containing protein</fullName>
    </recommendedName>
</protein>
<evidence type="ECO:0008006" key="3">
    <source>
        <dbReference type="Google" id="ProtNLM"/>
    </source>
</evidence>
<name>A0A9W9ANP9_9AGAR</name>
<dbReference type="EMBL" id="JAOTPV010000003">
    <property type="protein sequence ID" value="KAJ4486143.1"/>
    <property type="molecule type" value="Genomic_DNA"/>
</dbReference>
<evidence type="ECO:0000313" key="2">
    <source>
        <dbReference type="Proteomes" id="UP001150266"/>
    </source>
</evidence>
<dbReference type="OrthoDB" id="2857352at2759"/>
<keyword evidence="2" id="KW-1185">Reference proteome</keyword>
<dbReference type="Gene3D" id="2.30.30.40">
    <property type="entry name" value="SH3 Domains"/>
    <property type="match status" value="1"/>
</dbReference>
<proteinExistence type="predicted"/>
<accession>A0A9W9ANP9</accession>
<dbReference type="Proteomes" id="UP001150266">
    <property type="component" value="Unassembled WGS sequence"/>
</dbReference>
<dbReference type="AlphaFoldDB" id="A0A9W9ANP9"/>
<dbReference type="InterPro" id="IPR036028">
    <property type="entry name" value="SH3-like_dom_sf"/>
</dbReference>
<evidence type="ECO:0000313" key="1">
    <source>
        <dbReference type="EMBL" id="KAJ4486143.1"/>
    </source>
</evidence>
<comment type="caution">
    <text evidence="1">The sequence shown here is derived from an EMBL/GenBank/DDBJ whole genome shotgun (WGS) entry which is preliminary data.</text>
</comment>
<reference evidence="1" key="1">
    <citation type="submission" date="2022-08" db="EMBL/GenBank/DDBJ databases">
        <title>A Global Phylogenomic Analysis of the Shiitake Genus Lentinula.</title>
        <authorList>
            <consortium name="DOE Joint Genome Institute"/>
            <person name="Sierra-Patev S."/>
            <person name="Min B."/>
            <person name="Naranjo-Ortiz M."/>
            <person name="Looney B."/>
            <person name="Konkel Z."/>
            <person name="Slot J.C."/>
            <person name="Sakamoto Y."/>
            <person name="Steenwyk J.L."/>
            <person name="Rokas A."/>
            <person name="Carro J."/>
            <person name="Camarero S."/>
            <person name="Ferreira P."/>
            <person name="Molpeceres G."/>
            <person name="Ruiz-Duenas F.J."/>
            <person name="Serrano A."/>
            <person name="Henrissat B."/>
            <person name="Drula E."/>
            <person name="Hughes K.W."/>
            <person name="Mata J.L."/>
            <person name="Ishikawa N.K."/>
            <person name="Vargas-Isla R."/>
            <person name="Ushijima S."/>
            <person name="Smith C.A."/>
            <person name="Ahrendt S."/>
            <person name="Andreopoulos W."/>
            <person name="He G."/>
            <person name="Labutti K."/>
            <person name="Lipzen A."/>
            <person name="Ng V."/>
            <person name="Riley R."/>
            <person name="Sandor L."/>
            <person name="Barry K."/>
            <person name="Martinez A.T."/>
            <person name="Xiao Y."/>
            <person name="Gibbons J.G."/>
            <person name="Terashima K."/>
            <person name="Grigoriev I.V."/>
            <person name="Hibbett D.S."/>
        </authorList>
    </citation>
    <scope>NUCLEOTIDE SEQUENCE</scope>
    <source>
        <strain evidence="1">JLM2183</strain>
    </source>
</reference>